<proteinExistence type="inferred from homology"/>
<sequence>MNRVLGDYFEKLLYKIFIELQLVKNAVSVYWRLGFARRKGGGLPEAELHPSWRCVERHGGAPASTILSPAVADERDAAPADPVARELQEALLAPPTDADTEPPADDARPQTQRVGFLFDSTLTAFLMMGNLSPGLKNHAVTMFEVGKLPDESIDSLLTELDNISTEESEGEAERYFLHALALKIVIQALRSEQRLLGLPLDLVRCESLQSLDPATCGRLLTKNYRQVPIPHTRSLITKNYRQVPIPHPRVLVSMCPLSMESRALTAAELPAHFGPAAAEVNSVWLKLYLYHLTGSGPPSFCLTKGSRLRRLPAALAPFDRLLVTTWGHDPAVISVSGALMTLNEALSHSAVLVQGLGWSAEGELRHVPFPLEPAGRPPPAVVASLCRHLALQNSCGFVKLLRLRPPPAPTAAAAPAAALVVPWRVPPPADLQALAPPASEGGGGATPANEGSEGAPPTSEGSEGAAAASGGSEGTTPANEGSEGAPPTNESASVPEDSRPAPSDEPTNGLRDAEAARLLRWEVDHASSGLASSAGSEGGSEVTAEAGAGEEGDDWLLLDCSFGLPLFDLGLCRTVSGRLVEHNMFSEQSLQRLTEFNRTLAAGLLDFMWHHGAAAGSPTSCAAGVRLPTKCLAFLDGRLTTWPIT</sequence>
<dbReference type="AlphaFoldDB" id="A0A6A4WR79"/>
<name>A0A6A4WR79_AMPAM</name>
<feature type="region of interest" description="Disordered" evidence="2">
    <location>
        <begin position="431"/>
        <end position="509"/>
    </location>
</feature>
<comment type="similarity">
    <text evidence="1">Belongs to the FAM91 family.</text>
</comment>
<reference evidence="5 6" key="1">
    <citation type="submission" date="2019-07" db="EMBL/GenBank/DDBJ databases">
        <title>Draft genome assembly of a fouling barnacle, Amphibalanus amphitrite (Darwin, 1854): The first reference genome for Thecostraca.</title>
        <authorList>
            <person name="Kim W."/>
        </authorList>
    </citation>
    <scope>NUCLEOTIDE SEQUENCE [LARGE SCALE GENOMIC DNA]</scope>
    <source>
        <strain evidence="5">SNU_AA5</strain>
        <tissue evidence="5">Soma without cirri and trophi</tissue>
    </source>
</reference>
<dbReference type="Pfam" id="PF14648">
    <property type="entry name" value="FAM91_C"/>
    <property type="match status" value="3"/>
</dbReference>
<dbReference type="Proteomes" id="UP000440578">
    <property type="component" value="Unassembled WGS sequence"/>
</dbReference>
<accession>A0A6A4WR79</accession>
<keyword evidence="6" id="KW-1185">Reference proteome</keyword>
<dbReference type="OrthoDB" id="275996at2759"/>
<dbReference type="InterPro" id="IPR028091">
    <property type="entry name" value="FAM91_N_dom"/>
</dbReference>
<feature type="region of interest" description="Disordered" evidence="2">
    <location>
        <begin position="528"/>
        <end position="547"/>
    </location>
</feature>
<organism evidence="5 6">
    <name type="scientific">Amphibalanus amphitrite</name>
    <name type="common">Striped barnacle</name>
    <name type="synonym">Balanus amphitrite</name>
    <dbReference type="NCBI Taxonomy" id="1232801"/>
    <lineage>
        <taxon>Eukaryota</taxon>
        <taxon>Metazoa</taxon>
        <taxon>Ecdysozoa</taxon>
        <taxon>Arthropoda</taxon>
        <taxon>Crustacea</taxon>
        <taxon>Multicrustacea</taxon>
        <taxon>Cirripedia</taxon>
        <taxon>Thoracica</taxon>
        <taxon>Thoracicalcarea</taxon>
        <taxon>Balanomorpha</taxon>
        <taxon>Balanoidea</taxon>
        <taxon>Balanidae</taxon>
        <taxon>Amphibalaninae</taxon>
        <taxon>Amphibalanus</taxon>
    </lineage>
</organism>
<evidence type="ECO:0000313" key="5">
    <source>
        <dbReference type="EMBL" id="KAF0309275.1"/>
    </source>
</evidence>
<comment type="caution">
    <text evidence="5">The sequence shown here is derived from an EMBL/GenBank/DDBJ whole genome shotgun (WGS) entry which is preliminary data.</text>
</comment>
<dbReference type="PANTHER" id="PTHR28441:SF2">
    <property type="entry name" value="PROTEIN FAM91A1"/>
    <property type="match status" value="1"/>
</dbReference>
<dbReference type="PANTHER" id="PTHR28441">
    <property type="entry name" value="PROTEIN FAM91A1"/>
    <property type="match status" value="1"/>
</dbReference>
<feature type="domain" description="FAM91 C-terminal" evidence="4">
    <location>
        <begin position="111"/>
        <end position="225"/>
    </location>
</feature>
<feature type="compositionally biased region" description="Low complexity" evidence="2">
    <location>
        <begin position="458"/>
        <end position="476"/>
    </location>
</feature>
<feature type="domain" description="FAM91 C-terminal" evidence="4">
    <location>
        <begin position="249"/>
        <end position="402"/>
    </location>
</feature>
<feature type="domain" description="FAM91 C-terminal" evidence="4">
    <location>
        <begin position="549"/>
        <end position="639"/>
    </location>
</feature>
<dbReference type="Pfam" id="PF14647">
    <property type="entry name" value="FAM91_N"/>
    <property type="match status" value="1"/>
</dbReference>
<protein>
    <submittedName>
        <fullName evidence="5">Protein FAM91A1</fullName>
    </submittedName>
</protein>
<dbReference type="EMBL" id="VIIS01000418">
    <property type="protein sequence ID" value="KAF0309275.1"/>
    <property type="molecule type" value="Genomic_DNA"/>
</dbReference>
<dbReference type="InterPro" id="IPR039199">
    <property type="entry name" value="FAM91"/>
</dbReference>
<evidence type="ECO:0000259" key="4">
    <source>
        <dbReference type="Pfam" id="PF14648"/>
    </source>
</evidence>
<evidence type="ECO:0000313" key="6">
    <source>
        <dbReference type="Proteomes" id="UP000440578"/>
    </source>
</evidence>
<evidence type="ECO:0000259" key="3">
    <source>
        <dbReference type="Pfam" id="PF14647"/>
    </source>
</evidence>
<evidence type="ECO:0000256" key="1">
    <source>
        <dbReference type="ARBA" id="ARBA00010319"/>
    </source>
</evidence>
<evidence type="ECO:0000256" key="2">
    <source>
        <dbReference type="SAM" id="MobiDB-lite"/>
    </source>
</evidence>
<feature type="domain" description="FAM91 N-terminal" evidence="3">
    <location>
        <begin position="1"/>
        <end position="53"/>
    </location>
</feature>
<dbReference type="InterPro" id="IPR028097">
    <property type="entry name" value="FAM91_C_dom"/>
</dbReference>
<gene>
    <name evidence="5" type="primary">fam91a1_1</name>
    <name evidence="5" type="ORF">FJT64_019587</name>
</gene>